<reference evidence="3 4" key="1">
    <citation type="submission" date="2016-06" db="EMBL/GenBank/DDBJ databases">
        <authorList>
            <consortium name="Pathogen Informatics"/>
        </authorList>
    </citation>
    <scope>NUCLEOTIDE SEQUENCE [LARGE SCALE GENOMIC DNA]</scope>
    <source>
        <strain evidence="3">PowCR01</strain>
    </source>
</reference>
<dbReference type="OrthoDB" id="380868at2759"/>
<accession>A0A1C3KRA5</accession>
<evidence type="ECO:0000313" key="3">
    <source>
        <dbReference type="EMBL" id="SBT76647.1"/>
    </source>
</evidence>
<dbReference type="Gene3D" id="6.10.280.180">
    <property type="entry name" value="Plasmodium RESA, N-terminal helical domain"/>
    <property type="match status" value="1"/>
</dbReference>
<protein>
    <recommendedName>
        <fullName evidence="2">Plasmodium RESA N-terminal domain-containing protein</fullName>
    </recommendedName>
</protein>
<feature type="domain" description="Plasmodium RESA N-terminal" evidence="2">
    <location>
        <begin position="93"/>
        <end position="218"/>
    </location>
</feature>
<dbReference type="InterPro" id="IPR044885">
    <property type="entry name" value="PRESA_N_sf"/>
</dbReference>
<evidence type="ECO:0000313" key="4">
    <source>
        <dbReference type="Proteomes" id="UP000243200"/>
    </source>
</evidence>
<dbReference type="VEuPathDB" id="PlasmoDB:POWCR01_080014200"/>
<dbReference type="Proteomes" id="UP000243200">
    <property type="component" value="Chromosome 8"/>
</dbReference>
<name>A0A1C3KRA5_PLAOA</name>
<gene>
    <name evidence="3" type="primary">PowCR01_080014200</name>
    <name evidence="3" type="ORF">POWCR01_080014200</name>
</gene>
<keyword evidence="1" id="KW-0472">Membrane</keyword>
<dbReference type="AlphaFoldDB" id="A0A1C3KRA5"/>
<keyword evidence="1" id="KW-0812">Transmembrane</keyword>
<feature type="transmembrane region" description="Helical" evidence="1">
    <location>
        <begin position="6"/>
        <end position="26"/>
    </location>
</feature>
<proteinExistence type="predicted"/>
<dbReference type="EMBL" id="LT594512">
    <property type="protein sequence ID" value="SBT76647.1"/>
    <property type="molecule type" value="Genomic_DNA"/>
</dbReference>
<dbReference type="Pfam" id="PF09687">
    <property type="entry name" value="PRESAN"/>
    <property type="match status" value="1"/>
</dbReference>
<dbReference type="VEuPathDB" id="PlasmoDB:PocGH01_08016800"/>
<organism evidence="3 4">
    <name type="scientific">Plasmodium ovale</name>
    <name type="common">malaria parasite P. ovale</name>
    <dbReference type="NCBI Taxonomy" id="36330"/>
    <lineage>
        <taxon>Eukaryota</taxon>
        <taxon>Sar</taxon>
        <taxon>Alveolata</taxon>
        <taxon>Apicomplexa</taxon>
        <taxon>Aconoidasida</taxon>
        <taxon>Haemosporida</taxon>
        <taxon>Plasmodiidae</taxon>
        <taxon>Plasmodium</taxon>
        <taxon>Plasmodium (Plasmodium)</taxon>
    </lineage>
</organism>
<evidence type="ECO:0000256" key="1">
    <source>
        <dbReference type="SAM" id="Phobius"/>
    </source>
</evidence>
<evidence type="ECO:0000259" key="2">
    <source>
        <dbReference type="Pfam" id="PF09687"/>
    </source>
</evidence>
<sequence>MYFGNFMLYQTNVSIIIALLNILIFLNICSPNVNTTLVEHPFSRCIRTLAEFSLCENWPPTKGTLYVDKKSNFHNPKKTKLPYGCTDYDLSKNLTLEDVYDYISQCSLLITAKDMYIAFYYHNKHLNTAYKGMTKRLMKTFEIFALENGMLEEELREYLMICKKNLNANLNRWNEISYKDLHTRIQKKIINTKRNFKLFLRKCEGLWKRGMINIESTWIEDFITEIEENQNFEQQIWS</sequence>
<dbReference type="InterPro" id="IPR019111">
    <property type="entry name" value="PRESA_N"/>
</dbReference>
<keyword evidence="1" id="KW-1133">Transmembrane helix</keyword>